<dbReference type="EMBL" id="JYNV01000245">
    <property type="protein sequence ID" value="KZM21396.1"/>
    <property type="molecule type" value="Genomic_DNA"/>
</dbReference>
<keyword evidence="3" id="KW-1185">Reference proteome</keyword>
<name>A0A163AUF2_DIDRA</name>
<keyword evidence="1" id="KW-0812">Transmembrane</keyword>
<evidence type="ECO:0000313" key="2">
    <source>
        <dbReference type="EMBL" id="KZM21396.1"/>
    </source>
</evidence>
<protein>
    <recommendedName>
        <fullName evidence="4">Transferase</fullName>
    </recommendedName>
</protein>
<keyword evidence="1" id="KW-0472">Membrane</keyword>
<organism evidence="2 3">
    <name type="scientific">Didymella rabiei</name>
    <name type="common">Chickpea ascochyta blight fungus</name>
    <name type="synonym">Mycosphaerella rabiei</name>
    <dbReference type="NCBI Taxonomy" id="5454"/>
    <lineage>
        <taxon>Eukaryota</taxon>
        <taxon>Fungi</taxon>
        <taxon>Dikarya</taxon>
        <taxon>Ascomycota</taxon>
        <taxon>Pezizomycotina</taxon>
        <taxon>Dothideomycetes</taxon>
        <taxon>Pleosporomycetidae</taxon>
        <taxon>Pleosporales</taxon>
        <taxon>Pleosporineae</taxon>
        <taxon>Didymellaceae</taxon>
        <taxon>Ascochyta</taxon>
    </lineage>
</organism>
<gene>
    <name evidence="2" type="ORF">ST47_g7462</name>
</gene>
<comment type="caution">
    <text evidence="2">The sequence shown here is derived from an EMBL/GenBank/DDBJ whole genome shotgun (WGS) entry which is preliminary data.</text>
</comment>
<accession>A0A163AUF2</accession>
<dbReference type="AlphaFoldDB" id="A0A163AUF2"/>
<proteinExistence type="predicted"/>
<sequence length="349" mass="39499">MSGRQCYGACCGLTGDQVLPLRFWDSNDVFLKSALDFTFRFDDVLDPKKLRSALERLLQAKGKVELRIPQQYDESRTGFVWSHDDRQQSIDEIELAGQMPRLVKASRPTIHDDPIFFKALVTRPERPTEMVDWTEKDHLALSVHVVSLTNATLVNLSWPHVFLDALGRQRLLQAWLAVLDGREDAPIFVPYKDDPIVANAEGANPSNYVHFASALTGIWFILFVIIFFFKMETGHIISYTGNAVIGALTLKTVAEIEAMSVGELVSCVREDLKKQREVQQSNWNRAKFYDVNFSSAVVKSRVDDEDRMSKLGRSIFIMNCGHGDGISIRNGGRLIGKDANGDWWVNWSM</sequence>
<evidence type="ECO:0008006" key="4">
    <source>
        <dbReference type="Google" id="ProtNLM"/>
    </source>
</evidence>
<evidence type="ECO:0000313" key="3">
    <source>
        <dbReference type="Proteomes" id="UP000076837"/>
    </source>
</evidence>
<reference evidence="2 3" key="1">
    <citation type="journal article" date="2016" name="Sci. Rep.">
        <title>Draft genome sequencing and secretome analysis of fungal phytopathogen Ascochyta rabiei provides insight into the necrotrophic effector repertoire.</title>
        <authorList>
            <person name="Verma S."/>
            <person name="Gazara R.K."/>
            <person name="Nizam S."/>
            <person name="Parween S."/>
            <person name="Chattopadhyay D."/>
            <person name="Verma P.K."/>
        </authorList>
    </citation>
    <scope>NUCLEOTIDE SEQUENCE [LARGE SCALE GENOMIC DNA]</scope>
    <source>
        <strain evidence="2 3">ArDII</strain>
    </source>
</reference>
<feature type="transmembrane region" description="Helical" evidence="1">
    <location>
        <begin position="208"/>
        <end position="229"/>
    </location>
</feature>
<dbReference type="Proteomes" id="UP000076837">
    <property type="component" value="Unassembled WGS sequence"/>
</dbReference>
<dbReference type="STRING" id="5454.A0A163AUF2"/>
<keyword evidence="1" id="KW-1133">Transmembrane helix</keyword>
<evidence type="ECO:0000256" key="1">
    <source>
        <dbReference type="SAM" id="Phobius"/>
    </source>
</evidence>